<dbReference type="GO" id="GO:0016787">
    <property type="term" value="F:hydrolase activity"/>
    <property type="evidence" value="ECO:0007669"/>
    <property type="project" value="UniProtKB-KW"/>
</dbReference>
<dbReference type="InterPro" id="IPR000073">
    <property type="entry name" value="AB_hydrolase_1"/>
</dbReference>
<evidence type="ECO:0000313" key="4">
    <source>
        <dbReference type="EMBL" id="MCE8050348.1"/>
    </source>
</evidence>
<keyword evidence="1 4" id="KW-0378">Hydrolase</keyword>
<dbReference type="RefSeq" id="WP_234238628.1">
    <property type="nucleotide sequence ID" value="NZ_JABFTS010000001.1"/>
</dbReference>
<evidence type="ECO:0000256" key="2">
    <source>
        <dbReference type="SAM" id="MobiDB-lite"/>
    </source>
</evidence>
<dbReference type="SUPFAM" id="SSF53474">
    <property type="entry name" value="alpha/beta-Hydrolases"/>
    <property type="match status" value="1"/>
</dbReference>
<protein>
    <submittedName>
        <fullName evidence="4">Alpha/beta hydrolase</fullName>
    </submittedName>
</protein>
<dbReference type="GO" id="GO:0016020">
    <property type="term" value="C:membrane"/>
    <property type="evidence" value="ECO:0007669"/>
    <property type="project" value="TreeGrafter"/>
</dbReference>
<reference evidence="4" key="1">
    <citation type="submission" date="2020-05" db="EMBL/GenBank/DDBJ databases">
        <authorList>
            <person name="Wang L."/>
            <person name="Shao Z."/>
        </authorList>
    </citation>
    <scope>NUCLEOTIDE SEQUENCE</scope>
    <source>
        <strain evidence="4">MCCC 1A05776</strain>
    </source>
</reference>
<dbReference type="Proteomes" id="UP001320178">
    <property type="component" value="Unassembled WGS sequence"/>
</dbReference>
<proteinExistence type="predicted"/>
<dbReference type="Pfam" id="PF00561">
    <property type="entry name" value="Abhydrolase_1"/>
    <property type="match status" value="1"/>
</dbReference>
<reference evidence="4" key="2">
    <citation type="journal article" date="2021" name="Front. Microbiol.">
        <title>Aerobic Denitrification and Heterotrophic Sulfur Oxidation in the Genus Halomonas Revealed by Six Novel Species Characterizations and Genome-Based Analysis.</title>
        <authorList>
            <person name="Wang L."/>
            <person name="Shao Z."/>
        </authorList>
    </citation>
    <scope>NUCLEOTIDE SEQUENCE</scope>
    <source>
        <strain evidence="4">MCCC 1A05776</strain>
    </source>
</reference>
<name>A0AAW4YP66_9GAMM</name>
<dbReference type="EMBL" id="JABFTS010000001">
    <property type="protein sequence ID" value="MCE8050348.1"/>
    <property type="molecule type" value="Genomic_DNA"/>
</dbReference>
<dbReference type="PANTHER" id="PTHR43798">
    <property type="entry name" value="MONOACYLGLYCEROL LIPASE"/>
    <property type="match status" value="1"/>
</dbReference>
<gene>
    <name evidence="4" type="ORF">HOP61_03455</name>
</gene>
<evidence type="ECO:0000313" key="5">
    <source>
        <dbReference type="Proteomes" id="UP001320178"/>
    </source>
</evidence>
<feature type="region of interest" description="Disordered" evidence="2">
    <location>
        <begin position="1"/>
        <end position="22"/>
    </location>
</feature>
<dbReference type="AlphaFoldDB" id="A0AAW4YP66"/>
<dbReference type="InterPro" id="IPR050266">
    <property type="entry name" value="AB_hydrolase_sf"/>
</dbReference>
<organism evidence="4 5">
    <name type="scientific">Billgrantia desiderata</name>
    <dbReference type="NCBI Taxonomy" id="52021"/>
    <lineage>
        <taxon>Bacteria</taxon>
        <taxon>Pseudomonadati</taxon>
        <taxon>Pseudomonadota</taxon>
        <taxon>Gammaproteobacteria</taxon>
        <taxon>Oceanospirillales</taxon>
        <taxon>Halomonadaceae</taxon>
        <taxon>Billgrantia</taxon>
    </lineage>
</organism>
<feature type="domain" description="AB hydrolase-1" evidence="3">
    <location>
        <begin position="45"/>
        <end position="283"/>
    </location>
</feature>
<evidence type="ECO:0000256" key="1">
    <source>
        <dbReference type="ARBA" id="ARBA00022801"/>
    </source>
</evidence>
<comment type="caution">
    <text evidence="4">The sequence shown here is derived from an EMBL/GenBank/DDBJ whole genome shotgun (WGS) entry which is preliminary data.</text>
</comment>
<dbReference type="PANTHER" id="PTHR43798:SF31">
    <property type="entry name" value="AB HYDROLASE SUPERFAMILY PROTEIN YCLE"/>
    <property type="match status" value="1"/>
</dbReference>
<dbReference type="InterPro" id="IPR029058">
    <property type="entry name" value="AB_hydrolase_fold"/>
</dbReference>
<accession>A0AAW4YP66</accession>
<evidence type="ECO:0000259" key="3">
    <source>
        <dbReference type="Pfam" id="PF00561"/>
    </source>
</evidence>
<dbReference type="Gene3D" id="3.40.50.1820">
    <property type="entry name" value="alpha/beta hydrolase"/>
    <property type="match status" value="1"/>
</dbReference>
<sequence>MTKEVGQPSGPRPGFRSSEAGTHEVPGAALSYVEKGRGLPLLILGSAVYYPRTFPASLHGSCRLIFVDLRHFAGKLDTGRVAITLETYCEDIEAMRSRLGLERFVLVGHSHHGNVALAYAKRYPHRVSHLVLIGTPPCDVRGTLEAGHRYWQTHASSERKAALTRGQALLDEQALAALPPGEAFVARYVAEGPRFWYDLHYDAAPLWHGVPIDTEAFTAFRDFFVDYEFNWRLEDLSAPVLVVMGCHDYVVPPTLWESRLPDLPPVTYRLFEHSGHTPQLEEPEAFARLLLEWLGLGKP</sequence>